<dbReference type="PROSITE" id="PS00379">
    <property type="entry name" value="CDP_ALCOHOL_P_TRANSF"/>
    <property type="match status" value="1"/>
</dbReference>
<dbReference type="EMBL" id="QRDW01000002">
    <property type="protein sequence ID" value="RED52002.1"/>
    <property type="molecule type" value="Genomic_DNA"/>
</dbReference>
<evidence type="ECO:0000256" key="2">
    <source>
        <dbReference type="RuleBase" id="RU003750"/>
    </source>
</evidence>
<dbReference type="InterPro" id="IPR043130">
    <property type="entry name" value="CDP-OH_PTrfase_TM_dom"/>
</dbReference>
<dbReference type="GO" id="GO:0016780">
    <property type="term" value="F:phosphotransferase activity, for other substituted phosphate groups"/>
    <property type="evidence" value="ECO:0007669"/>
    <property type="project" value="InterPro"/>
</dbReference>
<dbReference type="Pfam" id="PF01066">
    <property type="entry name" value="CDP-OH_P_transf"/>
    <property type="match status" value="1"/>
</dbReference>
<evidence type="ECO:0000256" key="3">
    <source>
        <dbReference type="SAM" id="Phobius"/>
    </source>
</evidence>
<keyword evidence="5" id="KW-1185">Reference proteome</keyword>
<dbReference type="InterPro" id="IPR000462">
    <property type="entry name" value="CDP-OH_P_trans"/>
</dbReference>
<protein>
    <submittedName>
        <fullName evidence="4">Phosphatidylglycerophosphate synthase</fullName>
    </submittedName>
</protein>
<feature type="transmembrane region" description="Helical" evidence="3">
    <location>
        <begin position="157"/>
        <end position="176"/>
    </location>
</feature>
<dbReference type="AlphaFoldDB" id="A0A3D9HR86"/>
<keyword evidence="3" id="KW-0812">Transmembrane</keyword>
<evidence type="ECO:0000313" key="5">
    <source>
        <dbReference type="Proteomes" id="UP000256845"/>
    </source>
</evidence>
<evidence type="ECO:0000256" key="1">
    <source>
        <dbReference type="ARBA" id="ARBA00022679"/>
    </source>
</evidence>
<feature type="transmembrane region" description="Helical" evidence="3">
    <location>
        <begin position="40"/>
        <end position="60"/>
    </location>
</feature>
<proteinExistence type="inferred from homology"/>
<dbReference type="Proteomes" id="UP000256845">
    <property type="component" value="Unassembled WGS sequence"/>
</dbReference>
<feature type="transmembrane region" description="Helical" evidence="3">
    <location>
        <begin position="188"/>
        <end position="206"/>
    </location>
</feature>
<name>A0A3D9HR86_9PROT</name>
<feature type="transmembrane region" description="Helical" evidence="3">
    <location>
        <begin position="126"/>
        <end position="145"/>
    </location>
</feature>
<reference evidence="4 5" key="1">
    <citation type="submission" date="2018-07" db="EMBL/GenBank/DDBJ databases">
        <title>Genomic Encyclopedia of Type Strains, Phase III (KMG-III): the genomes of soil and plant-associated and newly described type strains.</title>
        <authorList>
            <person name="Whitman W."/>
        </authorList>
    </citation>
    <scope>NUCLEOTIDE SEQUENCE [LARGE SCALE GENOMIC DNA]</scope>
    <source>
        <strain evidence="4 5">CECT 8488</strain>
    </source>
</reference>
<dbReference type="OrthoDB" id="7059733at2"/>
<dbReference type="GO" id="GO:0008654">
    <property type="term" value="P:phospholipid biosynthetic process"/>
    <property type="evidence" value="ECO:0007669"/>
    <property type="project" value="InterPro"/>
</dbReference>
<sequence length="222" mass="25365">MDYFNEEERAKQKEFARWRDRALEPVTGFFIKACIRPWHITLFAVILLVIGVFIPVQGNLPVTGNWFYLSFCLFFYCVLDGFDGPLARRTGQAHEGGAMLDIAADQVGVAVVAAAATFHYGASPVFATLFSSAYLSFIALAIYANGRGVRLWGFLRVKYFFYFNYCLASLIGPAYQIKGFSAYDLPNLLMMVFSVYYIFYILHALIRIHRHFSLEGRTRDHR</sequence>
<comment type="caution">
    <text evidence="4">The sequence shown here is derived from an EMBL/GenBank/DDBJ whole genome shotgun (WGS) entry which is preliminary data.</text>
</comment>
<dbReference type="RefSeq" id="WP_115935566.1">
    <property type="nucleotide sequence ID" value="NZ_QRDW01000002.1"/>
</dbReference>
<evidence type="ECO:0000313" key="4">
    <source>
        <dbReference type="EMBL" id="RED52002.1"/>
    </source>
</evidence>
<keyword evidence="3" id="KW-1133">Transmembrane helix</keyword>
<dbReference type="Gene3D" id="1.20.120.1760">
    <property type="match status" value="1"/>
</dbReference>
<organism evidence="4 5">
    <name type="scientific">Aestuariispira insulae</name>
    <dbReference type="NCBI Taxonomy" id="1461337"/>
    <lineage>
        <taxon>Bacteria</taxon>
        <taxon>Pseudomonadati</taxon>
        <taxon>Pseudomonadota</taxon>
        <taxon>Alphaproteobacteria</taxon>
        <taxon>Rhodospirillales</taxon>
        <taxon>Kiloniellaceae</taxon>
        <taxon>Aestuariispira</taxon>
    </lineage>
</organism>
<dbReference type="GO" id="GO:0016020">
    <property type="term" value="C:membrane"/>
    <property type="evidence" value="ECO:0007669"/>
    <property type="project" value="InterPro"/>
</dbReference>
<keyword evidence="1 2" id="KW-0808">Transferase</keyword>
<keyword evidence="3" id="KW-0472">Membrane</keyword>
<dbReference type="InterPro" id="IPR048254">
    <property type="entry name" value="CDP_ALCOHOL_P_TRANSF_CS"/>
</dbReference>
<accession>A0A3D9HR86</accession>
<gene>
    <name evidence="4" type="ORF">DFP90_10218</name>
</gene>
<comment type="similarity">
    <text evidence="2">Belongs to the CDP-alcohol phosphatidyltransferase class-I family.</text>
</comment>